<organism evidence="2 3">
    <name type="scientific">Pleurodeles waltl</name>
    <name type="common">Iberian ribbed newt</name>
    <dbReference type="NCBI Taxonomy" id="8319"/>
    <lineage>
        <taxon>Eukaryota</taxon>
        <taxon>Metazoa</taxon>
        <taxon>Chordata</taxon>
        <taxon>Craniata</taxon>
        <taxon>Vertebrata</taxon>
        <taxon>Euteleostomi</taxon>
        <taxon>Amphibia</taxon>
        <taxon>Batrachia</taxon>
        <taxon>Caudata</taxon>
        <taxon>Salamandroidea</taxon>
        <taxon>Salamandridae</taxon>
        <taxon>Pleurodelinae</taxon>
        <taxon>Pleurodeles</taxon>
    </lineage>
</organism>
<gene>
    <name evidence="2" type="ORF">NDU88_006399</name>
</gene>
<name>A0AAV7RQ43_PLEWA</name>
<comment type="caution">
    <text evidence="2">The sequence shown here is derived from an EMBL/GenBank/DDBJ whole genome shotgun (WGS) entry which is preliminary data.</text>
</comment>
<accession>A0AAV7RQ43</accession>
<reference evidence="2" key="1">
    <citation type="journal article" date="2022" name="bioRxiv">
        <title>Sequencing and chromosome-scale assembly of the giantPleurodeles waltlgenome.</title>
        <authorList>
            <person name="Brown T."/>
            <person name="Elewa A."/>
            <person name="Iarovenko S."/>
            <person name="Subramanian E."/>
            <person name="Araus A.J."/>
            <person name="Petzold A."/>
            <person name="Susuki M."/>
            <person name="Suzuki K.-i.T."/>
            <person name="Hayashi T."/>
            <person name="Toyoda A."/>
            <person name="Oliveira C."/>
            <person name="Osipova E."/>
            <person name="Leigh N.D."/>
            <person name="Simon A."/>
            <person name="Yun M.H."/>
        </authorList>
    </citation>
    <scope>NUCLEOTIDE SEQUENCE</scope>
    <source>
        <strain evidence="2">20211129_DDA</strain>
        <tissue evidence="2">Liver</tissue>
    </source>
</reference>
<protein>
    <submittedName>
        <fullName evidence="2">Uncharacterized protein</fullName>
    </submittedName>
</protein>
<proteinExistence type="predicted"/>
<feature type="region of interest" description="Disordered" evidence="1">
    <location>
        <begin position="1"/>
        <end position="49"/>
    </location>
</feature>
<keyword evidence="3" id="KW-1185">Reference proteome</keyword>
<dbReference type="EMBL" id="JANPWB010000009">
    <property type="protein sequence ID" value="KAJ1153640.1"/>
    <property type="molecule type" value="Genomic_DNA"/>
</dbReference>
<feature type="non-terminal residue" evidence="2">
    <location>
        <position position="1"/>
    </location>
</feature>
<evidence type="ECO:0000313" key="2">
    <source>
        <dbReference type="EMBL" id="KAJ1153640.1"/>
    </source>
</evidence>
<feature type="non-terminal residue" evidence="2">
    <location>
        <position position="49"/>
    </location>
</feature>
<dbReference type="AlphaFoldDB" id="A0AAV7RQ43"/>
<sequence length="49" mass="5681">VLRTNELLDEAEPSRGGGQAEERNRSSSKQRCQLPALLNKTRRMKWKKL</sequence>
<dbReference type="Proteomes" id="UP001066276">
    <property type="component" value="Chromosome 5"/>
</dbReference>
<feature type="compositionally biased region" description="Basic residues" evidence="1">
    <location>
        <begin position="40"/>
        <end position="49"/>
    </location>
</feature>
<evidence type="ECO:0000256" key="1">
    <source>
        <dbReference type="SAM" id="MobiDB-lite"/>
    </source>
</evidence>
<evidence type="ECO:0000313" key="3">
    <source>
        <dbReference type="Proteomes" id="UP001066276"/>
    </source>
</evidence>